<evidence type="ECO:0000256" key="2">
    <source>
        <dbReference type="SAM" id="SignalP"/>
    </source>
</evidence>
<feature type="signal peptide" evidence="2">
    <location>
        <begin position="1"/>
        <end position="21"/>
    </location>
</feature>
<dbReference type="EMBL" id="VOBQ01000011">
    <property type="protein sequence ID" value="TWO70643.1"/>
    <property type="molecule type" value="Genomic_DNA"/>
</dbReference>
<dbReference type="Pfam" id="PF03401">
    <property type="entry name" value="TctC"/>
    <property type="match status" value="1"/>
</dbReference>
<dbReference type="Proteomes" id="UP000318199">
    <property type="component" value="Unassembled WGS sequence"/>
</dbReference>
<feature type="chain" id="PRO_5021956907" evidence="2">
    <location>
        <begin position="22"/>
        <end position="323"/>
    </location>
</feature>
<dbReference type="SUPFAM" id="SSF53850">
    <property type="entry name" value="Periplasmic binding protein-like II"/>
    <property type="match status" value="1"/>
</dbReference>
<proteinExistence type="inferred from homology"/>
<dbReference type="AlphaFoldDB" id="A0A562ZQ33"/>
<accession>A0A562ZQ33</accession>
<dbReference type="RefSeq" id="WP_145893635.1">
    <property type="nucleotide sequence ID" value="NZ_VOBQ01000011.1"/>
</dbReference>
<evidence type="ECO:0000256" key="1">
    <source>
        <dbReference type="ARBA" id="ARBA00006987"/>
    </source>
</evidence>
<organism evidence="3 4">
    <name type="scientific">Caenimonas sedimenti</name>
    <dbReference type="NCBI Taxonomy" id="2596921"/>
    <lineage>
        <taxon>Bacteria</taxon>
        <taxon>Pseudomonadati</taxon>
        <taxon>Pseudomonadota</taxon>
        <taxon>Betaproteobacteria</taxon>
        <taxon>Burkholderiales</taxon>
        <taxon>Comamonadaceae</taxon>
        <taxon>Caenimonas</taxon>
    </lineage>
</organism>
<name>A0A562ZQ33_9BURK</name>
<gene>
    <name evidence="3" type="ORF">FN976_13875</name>
</gene>
<sequence length="323" mass="34316">MRHFQFAIGLMIGALAQLAAAAPAQVECIAPAKPGGGFDLTCQLLKQALALPPGPATDVQVRYMPGGIGAVVFDRAVTQNWSDPAVFVAFSTGSLLNLVQGKFGPHGPQDVRWLATLGTEYGVVAVRKDSRFATLPALMQRLRENASGAVFGAGGAVGSQDWVKASLLVRAAGRDHRTMRFVSFEGGGQAIAALRGGHVDVFCGDAGEAMPALAAGEIRLLAVLAPQRQRGTLAGVPTAREQGVDLVWPTVRGIYMGPGVPAKDLDEWTRILQRVMKTPAYEQAARASGMEPLALAGPELQEHVQREAQRMRELARSLHLTVR</sequence>
<dbReference type="CDD" id="cd07012">
    <property type="entry name" value="PBP2_Bug_TTT"/>
    <property type="match status" value="1"/>
</dbReference>
<dbReference type="PIRSF" id="PIRSF017082">
    <property type="entry name" value="YflP"/>
    <property type="match status" value="1"/>
</dbReference>
<dbReference type="InterPro" id="IPR005064">
    <property type="entry name" value="BUG"/>
</dbReference>
<evidence type="ECO:0000313" key="3">
    <source>
        <dbReference type="EMBL" id="TWO70643.1"/>
    </source>
</evidence>
<evidence type="ECO:0000313" key="4">
    <source>
        <dbReference type="Proteomes" id="UP000318199"/>
    </source>
</evidence>
<comment type="similarity">
    <text evidence="1">Belongs to the UPF0065 (bug) family.</text>
</comment>
<dbReference type="PANTHER" id="PTHR42928">
    <property type="entry name" value="TRICARBOXYLATE-BINDING PROTEIN"/>
    <property type="match status" value="1"/>
</dbReference>
<comment type="caution">
    <text evidence="3">The sequence shown here is derived from an EMBL/GenBank/DDBJ whole genome shotgun (WGS) entry which is preliminary data.</text>
</comment>
<protein>
    <submittedName>
        <fullName evidence="3">Tripartite tricarboxylate transporter substrate binding protein</fullName>
    </submittedName>
</protein>
<keyword evidence="2" id="KW-0732">Signal</keyword>
<dbReference type="Gene3D" id="3.40.190.10">
    <property type="entry name" value="Periplasmic binding protein-like II"/>
    <property type="match status" value="1"/>
</dbReference>
<dbReference type="PANTHER" id="PTHR42928:SF3">
    <property type="entry name" value="UPF0065 PROTEIN YFLP"/>
    <property type="match status" value="1"/>
</dbReference>
<reference evidence="3 4" key="1">
    <citation type="submission" date="2019-07" db="EMBL/GenBank/DDBJ databases">
        <title>Caenimonas sedimenti sp. nov., isolated from activated sludge.</title>
        <authorList>
            <person name="Xu J."/>
        </authorList>
    </citation>
    <scope>NUCLEOTIDE SEQUENCE [LARGE SCALE GENOMIC DNA]</scope>
    <source>
        <strain evidence="3 4">HX-9-20</strain>
    </source>
</reference>
<dbReference type="OrthoDB" id="9780943at2"/>
<dbReference type="InterPro" id="IPR042100">
    <property type="entry name" value="Bug_dom1"/>
</dbReference>
<dbReference type="Gene3D" id="3.40.190.150">
    <property type="entry name" value="Bordetella uptake gene, domain 1"/>
    <property type="match status" value="1"/>
</dbReference>
<keyword evidence="4" id="KW-1185">Reference proteome</keyword>